<feature type="transmembrane region" description="Helical" evidence="1">
    <location>
        <begin position="81"/>
        <end position="101"/>
    </location>
</feature>
<dbReference type="Proteomes" id="UP001139028">
    <property type="component" value="Unassembled WGS sequence"/>
</dbReference>
<dbReference type="AlphaFoldDB" id="A0A9X2EQT2"/>
<dbReference type="EMBL" id="JALBWM010000174">
    <property type="protein sequence ID" value="MCO1336677.1"/>
    <property type="molecule type" value="Genomic_DNA"/>
</dbReference>
<feature type="transmembrane region" description="Helical" evidence="1">
    <location>
        <begin position="183"/>
        <end position="208"/>
    </location>
</feature>
<feature type="transmembrane region" description="Helical" evidence="1">
    <location>
        <begin position="215"/>
        <end position="236"/>
    </location>
</feature>
<evidence type="ECO:0000259" key="2">
    <source>
        <dbReference type="Pfam" id="PF07786"/>
    </source>
</evidence>
<dbReference type="PANTHER" id="PTHR40407">
    <property type="entry name" value="MEMBRANE PROTEIN-LIKE PROTEIN"/>
    <property type="match status" value="1"/>
</dbReference>
<reference evidence="3" key="1">
    <citation type="journal article" date="2022" name="Arch. Microbiol.">
        <title>Microbulbifer okhotskensis sp. nov., isolated from a deep bottom sediment of the Okhotsk Sea.</title>
        <authorList>
            <person name="Romanenko L."/>
            <person name="Kurilenko V."/>
            <person name="Otstavnykh N."/>
            <person name="Velansky P."/>
            <person name="Isaeva M."/>
            <person name="Mikhailov V."/>
        </authorList>
    </citation>
    <scope>NUCLEOTIDE SEQUENCE</scope>
    <source>
        <strain evidence="3">OS29</strain>
    </source>
</reference>
<dbReference type="RefSeq" id="WP_252472504.1">
    <property type="nucleotide sequence ID" value="NZ_JALBWM010000174.1"/>
</dbReference>
<gene>
    <name evidence="3" type="ORF">MO867_20330</name>
</gene>
<sequence>MRYPAIDITRGILVVIMALDHTRDYWTAIQFDPLDLSQSSAALFLTRWITHICAPGFIFLTGLSTYFHGERLNYKQELAKFLLVRGIVLVIFELTLVNLSWQFAYNFAFVQVIWALGVSMIILAGLIYLPKMWTTAACLAVVILHGYFNDDYIRQLLGGYEWLWILAHVRTSFQLFEFNTGIFAAYNIIPLFALMYLGYASGALYQVAAKERVRLLITAAAILSLIFIISRIIGFGDPNAWNPEEGILDLINASKYPMSFSYIMMTMSIIFLIMALAERRQNSVLNVLLVFGQASLFFYLLHVPIINLSAHLWTQGCPI</sequence>
<dbReference type="InterPro" id="IPR012429">
    <property type="entry name" value="HGSNAT_cat"/>
</dbReference>
<dbReference type="PANTHER" id="PTHR40407:SF1">
    <property type="entry name" value="HEPARAN-ALPHA-GLUCOSAMINIDE N-ACETYLTRANSFERASE CATALYTIC DOMAIN-CONTAINING PROTEIN"/>
    <property type="match status" value="1"/>
</dbReference>
<evidence type="ECO:0000313" key="3">
    <source>
        <dbReference type="EMBL" id="MCO1336677.1"/>
    </source>
</evidence>
<dbReference type="Pfam" id="PF07786">
    <property type="entry name" value="HGSNAT_cat"/>
    <property type="match status" value="1"/>
</dbReference>
<feature type="transmembrane region" description="Helical" evidence="1">
    <location>
        <begin position="284"/>
        <end position="306"/>
    </location>
</feature>
<accession>A0A9X2EQT2</accession>
<proteinExistence type="predicted"/>
<evidence type="ECO:0000313" key="4">
    <source>
        <dbReference type="Proteomes" id="UP001139028"/>
    </source>
</evidence>
<keyword evidence="1" id="KW-0812">Transmembrane</keyword>
<evidence type="ECO:0000256" key="1">
    <source>
        <dbReference type="SAM" id="Phobius"/>
    </source>
</evidence>
<feature type="transmembrane region" description="Helical" evidence="1">
    <location>
        <begin position="107"/>
        <end position="127"/>
    </location>
</feature>
<comment type="caution">
    <text evidence="3">The sequence shown here is derived from an EMBL/GenBank/DDBJ whole genome shotgun (WGS) entry which is preliminary data.</text>
</comment>
<keyword evidence="4" id="KW-1185">Reference proteome</keyword>
<name>A0A9X2EQT2_9GAMM</name>
<feature type="domain" description="Heparan-alpha-glucosaminide N-acetyltransferase catalytic" evidence="2">
    <location>
        <begin position="2"/>
        <end position="230"/>
    </location>
</feature>
<protein>
    <submittedName>
        <fullName evidence="3">Heparan-alpha-glucosaminide N-acetyltransferase domain-containing protein</fullName>
    </submittedName>
</protein>
<feature type="transmembrane region" description="Helical" evidence="1">
    <location>
        <begin position="256"/>
        <end position="277"/>
    </location>
</feature>
<organism evidence="3 4">
    <name type="scientific">Microbulbifer okhotskensis</name>
    <dbReference type="NCBI Taxonomy" id="2926617"/>
    <lineage>
        <taxon>Bacteria</taxon>
        <taxon>Pseudomonadati</taxon>
        <taxon>Pseudomonadota</taxon>
        <taxon>Gammaproteobacteria</taxon>
        <taxon>Cellvibrionales</taxon>
        <taxon>Microbulbiferaceae</taxon>
        <taxon>Microbulbifer</taxon>
    </lineage>
</organism>
<feature type="transmembrane region" description="Helical" evidence="1">
    <location>
        <begin position="132"/>
        <end position="148"/>
    </location>
</feature>
<keyword evidence="1" id="KW-0472">Membrane</keyword>
<keyword evidence="1" id="KW-1133">Transmembrane helix</keyword>